<sequence>MVFFSPEGGDMVAFQEVGTKLGFLPRAKIISGPSGVQSIDSSRPSCLPVHVKAETCRGKKIVRKAFCRSAYLQRVSKYCVILNDPLLRHTAASIYHISVPVVESILRV</sequence>
<dbReference type="Proteomes" id="UP000054477">
    <property type="component" value="Unassembled WGS sequence"/>
</dbReference>
<accession>A0A0C9XHI2</accession>
<gene>
    <name evidence="1" type="ORF">K443DRAFT_259120</name>
</gene>
<organism evidence="1 2">
    <name type="scientific">Laccaria amethystina LaAM-08-1</name>
    <dbReference type="NCBI Taxonomy" id="1095629"/>
    <lineage>
        <taxon>Eukaryota</taxon>
        <taxon>Fungi</taxon>
        <taxon>Dikarya</taxon>
        <taxon>Basidiomycota</taxon>
        <taxon>Agaricomycotina</taxon>
        <taxon>Agaricomycetes</taxon>
        <taxon>Agaricomycetidae</taxon>
        <taxon>Agaricales</taxon>
        <taxon>Agaricineae</taxon>
        <taxon>Hydnangiaceae</taxon>
        <taxon>Laccaria</taxon>
    </lineage>
</organism>
<dbReference type="EMBL" id="KN838701">
    <property type="protein sequence ID" value="KIJ97121.1"/>
    <property type="molecule type" value="Genomic_DNA"/>
</dbReference>
<evidence type="ECO:0000313" key="2">
    <source>
        <dbReference type="Proteomes" id="UP000054477"/>
    </source>
</evidence>
<protein>
    <submittedName>
        <fullName evidence="1">Uncharacterized protein</fullName>
    </submittedName>
</protein>
<keyword evidence="2" id="KW-1185">Reference proteome</keyword>
<name>A0A0C9XHI2_9AGAR</name>
<reference evidence="2" key="2">
    <citation type="submission" date="2015-01" db="EMBL/GenBank/DDBJ databases">
        <title>Evolutionary Origins and Diversification of the Mycorrhizal Mutualists.</title>
        <authorList>
            <consortium name="DOE Joint Genome Institute"/>
            <consortium name="Mycorrhizal Genomics Consortium"/>
            <person name="Kohler A."/>
            <person name="Kuo A."/>
            <person name="Nagy L.G."/>
            <person name="Floudas D."/>
            <person name="Copeland A."/>
            <person name="Barry K.W."/>
            <person name="Cichocki N."/>
            <person name="Veneault-Fourrey C."/>
            <person name="LaButti K."/>
            <person name="Lindquist E.A."/>
            <person name="Lipzen A."/>
            <person name="Lundell T."/>
            <person name="Morin E."/>
            <person name="Murat C."/>
            <person name="Riley R."/>
            <person name="Ohm R."/>
            <person name="Sun H."/>
            <person name="Tunlid A."/>
            <person name="Henrissat B."/>
            <person name="Grigoriev I.V."/>
            <person name="Hibbett D.S."/>
            <person name="Martin F."/>
        </authorList>
    </citation>
    <scope>NUCLEOTIDE SEQUENCE [LARGE SCALE GENOMIC DNA]</scope>
    <source>
        <strain evidence="2">LaAM-08-1</strain>
    </source>
</reference>
<dbReference type="HOGENOM" id="CLU_2197382_0_0_1"/>
<evidence type="ECO:0000313" key="1">
    <source>
        <dbReference type="EMBL" id="KIJ97121.1"/>
    </source>
</evidence>
<dbReference type="AlphaFoldDB" id="A0A0C9XHI2"/>
<proteinExistence type="predicted"/>
<reference evidence="1 2" key="1">
    <citation type="submission" date="2014-04" db="EMBL/GenBank/DDBJ databases">
        <authorList>
            <consortium name="DOE Joint Genome Institute"/>
            <person name="Kuo A."/>
            <person name="Kohler A."/>
            <person name="Nagy L.G."/>
            <person name="Floudas D."/>
            <person name="Copeland A."/>
            <person name="Barry K.W."/>
            <person name="Cichocki N."/>
            <person name="Veneault-Fourrey C."/>
            <person name="LaButti K."/>
            <person name="Lindquist E.A."/>
            <person name="Lipzen A."/>
            <person name="Lundell T."/>
            <person name="Morin E."/>
            <person name="Murat C."/>
            <person name="Sun H."/>
            <person name="Tunlid A."/>
            <person name="Henrissat B."/>
            <person name="Grigoriev I.V."/>
            <person name="Hibbett D.S."/>
            <person name="Martin F."/>
            <person name="Nordberg H.P."/>
            <person name="Cantor M.N."/>
            <person name="Hua S.X."/>
        </authorList>
    </citation>
    <scope>NUCLEOTIDE SEQUENCE [LARGE SCALE GENOMIC DNA]</scope>
    <source>
        <strain evidence="1 2">LaAM-08-1</strain>
    </source>
</reference>